<evidence type="ECO:0008006" key="9">
    <source>
        <dbReference type="Google" id="ProtNLM"/>
    </source>
</evidence>
<dbReference type="InterPro" id="IPR036179">
    <property type="entry name" value="Ig-like_dom_sf"/>
</dbReference>
<evidence type="ECO:0000256" key="2">
    <source>
        <dbReference type="ARBA" id="ARBA00023319"/>
    </source>
</evidence>
<dbReference type="CDD" id="cd00063">
    <property type="entry name" value="FN3"/>
    <property type="match status" value="3"/>
</dbReference>
<keyword evidence="2" id="KW-0393">Immunoglobulin domain</keyword>
<name>A0A671SBX2_9TELE</name>
<proteinExistence type="predicted"/>
<accession>A0A671SBX2</accession>
<feature type="domain" description="Fibronectin type-III" evidence="6">
    <location>
        <begin position="539"/>
        <end position="634"/>
    </location>
</feature>
<dbReference type="Pfam" id="PF07679">
    <property type="entry name" value="I-set"/>
    <property type="match status" value="5"/>
</dbReference>
<feature type="domain" description="Ig-like" evidence="5">
    <location>
        <begin position="273"/>
        <end position="347"/>
    </location>
</feature>
<dbReference type="FunFam" id="2.60.40.10:FF:000034">
    <property type="entry name" value="Titin isoform A"/>
    <property type="match status" value="1"/>
</dbReference>
<dbReference type="Pfam" id="PF00041">
    <property type="entry name" value="fn3"/>
    <property type="match status" value="3"/>
</dbReference>
<feature type="region of interest" description="Disordered" evidence="3">
    <location>
        <begin position="799"/>
        <end position="818"/>
    </location>
</feature>
<dbReference type="SMART" id="SM00060">
    <property type="entry name" value="FN3"/>
    <property type="match status" value="3"/>
</dbReference>
<feature type="domain" description="Ig-like" evidence="5">
    <location>
        <begin position="184"/>
        <end position="270"/>
    </location>
</feature>
<dbReference type="PANTHER" id="PTHR13817">
    <property type="entry name" value="TITIN"/>
    <property type="match status" value="1"/>
</dbReference>
<feature type="chain" id="PRO_5025354694" description="Titin" evidence="4">
    <location>
        <begin position="28"/>
        <end position="818"/>
    </location>
</feature>
<dbReference type="SUPFAM" id="SSF49265">
    <property type="entry name" value="Fibronectin type III"/>
    <property type="match status" value="2"/>
</dbReference>
<evidence type="ECO:0000256" key="1">
    <source>
        <dbReference type="ARBA" id="ARBA00022737"/>
    </source>
</evidence>
<feature type="signal peptide" evidence="4">
    <location>
        <begin position="1"/>
        <end position="27"/>
    </location>
</feature>
<dbReference type="PRINTS" id="PR00014">
    <property type="entry name" value="FNTYPEIII"/>
</dbReference>
<protein>
    <recommendedName>
        <fullName evidence="9">Titin</fullName>
    </recommendedName>
</protein>
<dbReference type="SMART" id="SM00408">
    <property type="entry name" value="IGc2"/>
    <property type="match status" value="5"/>
</dbReference>
<dbReference type="InterPro" id="IPR050964">
    <property type="entry name" value="Striated_Muscle_Regulatory"/>
</dbReference>
<dbReference type="CDD" id="cd00096">
    <property type="entry name" value="Ig"/>
    <property type="match status" value="2"/>
</dbReference>
<dbReference type="InterPro" id="IPR036116">
    <property type="entry name" value="FN3_sf"/>
</dbReference>
<feature type="domain" description="Ig-like" evidence="5">
    <location>
        <begin position="349"/>
        <end position="426"/>
    </location>
</feature>
<dbReference type="GO" id="GO:0003007">
    <property type="term" value="P:heart morphogenesis"/>
    <property type="evidence" value="ECO:0007669"/>
    <property type="project" value="UniProtKB-ARBA"/>
</dbReference>
<keyword evidence="1" id="KW-0677">Repeat</keyword>
<reference evidence="7" key="2">
    <citation type="submission" date="2025-09" db="UniProtKB">
        <authorList>
            <consortium name="Ensembl"/>
        </authorList>
    </citation>
    <scope>IDENTIFICATION</scope>
</reference>
<sequence>QVFESANRWFLLFMLILITSKFKCVISGSEPMNVVWHKDNIAISLDDHCKASSDKNKYFLEILNLQQSDQGSYLCKASNSVGTATCCAELRVVDKPNFVKSFEATTIAVGNPLRLECQVDEDNGVSITWLRDGKKLHTTMDCKLAFEEKIACLDIQKAKLKDTGSYTLYYCEARNEAGSESLHFIVLVKPLSPLEVVNGSNAYFECQVKGTAPFEVTWQKDSKDIKSSLKHVILQKNGSIMTLDVQKCDALDVGEYQCIVANERIENVVTVLGKKVEFKCVVRGSPPLSIQWQKDENWILEDPSIERTFLNSIATLRIPVCESIHSGRYTCQAVNEAGQEKCFATLVVQGYFDLPLKPVTVTEGETLTLSCHVRGTPPLKIQWMKDRQELSSSENTKITFVDGTATLEMIHVSKADTGDYLCKATNEAGSEFLLDVPAAPIGPVNILEVTPDSMVIEWRPPKDDGGSPVMNYIVEKRESNKETWGGVSSGSTSTTLKISRLQQGVEYVLRIRAENKMGIGAALESAPTVAQHQFEPPGHPGKPVASDISEDALTLGWTMPLFDGGSPISGYIIERRHKGGKWIRVNKTPCKDLRYRVLGLFEDNEYEFRVFAENIAGFSGPSPISDPAKPCRPITVPGPPVNPKVKDYSCTYADLVWIRPTRNGGSPVLGYIVEYQKAVCVFFLIDAFICFKLNWHCMCNLEPPGPPGSLKVVDSTKTSITLSWAKPVYDGGAPIIGYLVEMRDKVQMEGEQERDPEEGWKKCNTAGQLVITEFTMINLDERQEYEFRVSAQNQVGMGRPANLKDAVSPKEIHGKHLF</sequence>
<feature type="domain" description="Fibronectin type-III" evidence="6">
    <location>
        <begin position="706"/>
        <end position="811"/>
    </location>
</feature>
<reference evidence="7" key="1">
    <citation type="submission" date="2025-08" db="UniProtKB">
        <authorList>
            <consortium name="Ensembl"/>
        </authorList>
    </citation>
    <scope>IDENTIFICATION</scope>
</reference>
<dbReference type="Gene3D" id="2.60.40.10">
    <property type="entry name" value="Immunoglobulins"/>
    <property type="match status" value="9"/>
</dbReference>
<evidence type="ECO:0000256" key="4">
    <source>
        <dbReference type="SAM" id="SignalP"/>
    </source>
</evidence>
<evidence type="ECO:0000259" key="6">
    <source>
        <dbReference type="PROSITE" id="PS50853"/>
    </source>
</evidence>
<dbReference type="InterPro" id="IPR013098">
    <property type="entry name" value="Ig_I-set"/>
</dbReference>
<dbReference type="InterPro" id="IPR013783">
    <property type="entry name" value="Ig-like_fold"/>
</dbReference>
<dbReference type="FunFam" id="2.60.40.10:FF:000107">
    <property type="entry name" value="Myosin, light chain kinase a"/>
    <property type="match status" value="2"/>
</dbReference>
<feature type="domain" description="Fibronectin type-III" evidence="6">
    <location>
        <begin position="440"/>
        <end position="533"/>
    </location>
</feature>
<dbReference type="SMART" id="SM00409">
    <property type="entry name" value="IG"/>
    <property type="match status" value="4"/>
</dbReference>
<dbReference type="SUPFAM" id="SSF48726">
    <property type="entry name" value="Immunoglobulin"/>
    <property type="match status" value="5"/>
</dbReference>
<evidence type="ECO:0000313" key="8">
    <source>
        <dbReference type="Proteomes" id="UP000472260"/>
    </source>
</evidence>
<feature type="compositionally biased region" description="Basic and acidic residues" evidence="3">
    <location>
        <begin position="807"/>
        <end position="818"/>
    </location>
</feature>
<evidence type="ECO:0000256" key="3">
    <source>
        <dbReference type="SAM" id="MobiDB-lite"/>
    </source>
</evidence>
<keyword evidence="4" id="KW-0732">Signal</keyword>
<dbReference type="InterPro" id="IPR003961">
    <property type="entry name" value="FN3_dom"/>
</dbReference>
<dbReference type="PROSITE" id="PS50835">
    <property type="entry name" value="IG_LIKE"/>
    <property type="match status" value="5"/>
</dbReference>
<feature type="domain" description="Ig-like" evidence="5">
    <location>
        <begin position="96"/>
        <end position="183"/>
    </location>
</feature>
<dbReference type="InterPro" id="IPR003598">
    <property type="entry name" value="Ig_sub2"/>
</dbReference>
<dbReference type="PANTHER" id="PTHR13817:SF151">
    <property type="entry name" value="TITIN"/>
    <property type="match status" value="1"/>
</dbReference>
<dbReference type="FunFam" id="2.60.40.10:FF:000135">
    <property type="entry name" value="Titin a"/>
    <property type="match status" value="1"/>
</dbReference>
<dbReference type="GO" id="GO:0055013">
    <property type="term" value="P:cardiac muscle cell development"/>
    <property type="evidence" value="ECO:0007669"/>
    <property type="project" value="UniProtKB-ARBA"/>
</dbReference>
<evidence type="ECO:0000313" key="7">
    <source>
        <dbReference type="Ensembl" id="ENSSANP00000093166.1"/>
    </source>
</evidence>
<dbReference type="FunFam" id="2.60.40.10:FF:000022">
    <property type="entry name" value="Cardiac titin"/>
    <property type="match status" value="3"/>
</dbReference>
<keyword evidence="8" id="KW-1185">Reference proteome</keyword>
<dbReference type="PROSITE" id="PS50853">
    <property type="entry name" value="FN3"/>
    <property type="match status" value="3"/>
</dbReference>
<dbReference type="InterPro" id="IPR007110">
    <property type="entry name" value="Ig-like_dom"/>
</dbReference>
<dbReference type="Ensembl" id="ENSSANT00000098968.1">
    <property type="protein sequence ID" value="ENSSANP00000093166.1"/>
    <property type="gene ID" value="ENSSANG00000045962.1"/>
</dbReference>
<dbReference type="Proteomes" id="UP000472260">
    <property type="component" value="Unassembled WGS sequence"/>
</dbReference>
<evidence type="ECO:0000259" key="5">
    <source>
        <dbReference type="PROSITE" id="PS50835"/>
    </source>
</evidence>
<dbReference type="InterPro" id="IPR003599">
    <property type="entry name" value="Ig_sub"/>
</dbReference>
<dbReference type="FunFam" id="2.60.40.10:FF:000012">
    <property type="entry name" value="titin isoform X1"/>
    <property type="match status" value="1"/>
</dbReference>
<dbReference type="AlphaFoldDB" id="A0A671SBX2"/>
<organism evidence="7 8">
    <name type="scientific">Sinocyclocheilus anshuiensis</name>
    <dbReference type="NCBI Taxonomy" id="1608454"/>
    <lineage>
        <taxon>Eukaryota</taxon>
        <taxon>Metazoa</taxon>
        <taxon>Chordata</taxon>
        <taxon>Craniata</taxon>
        <taxon>Vertebrata</taxon>
        <taxon>Euteleostomi</taxon>
        <taxon>Actinopterygii</taxon>
        <taxon>Neopterygii</taxon>
        <taxon>Teleostei</taxon>
        <taxon>Ostariophysi</taxon>
        <taxon>Cypriniformes</taxon>
        <taxon>Cyprinidae</taxon>
        <taxon>Cyprininae</taxon>
        <taxon>Sinocyclocheilus</taxon>
    </lineage>
</organism>
<feature type="domain" description="Ig-like" evidence="5">
    <location>
        <begin position="1"/>
        <end position="91"/>
    </location>
</feature>